<proteinExistence type="predicted"/>
<protein>
    <submittedName>
        <fullName evidence="1">Uncharacterized protein</fullName>
    </submittedName>
</protein>
<organism evidence="1">
    <name type="scientific">marine metagenome</name>
    <dbReference type="NCBI Taxonomy" id="408172"/>
    <lineage>
        <taxon>unclassified sequences</taxon>
        <taxon>metagenomes</taxon>
        <taxon>ecological metagenomes</taxon>
    </lineage>
</organism>
<dbReference type="EMBL" id="UINC01029502">
    <property type="protein sequence ID" value="SVB12332.1"/>
    <property type="molecule type" value="Genomic_DNA"/>
</dbReference>
<evidence type="ECO:0000313" key="1">
    <source>
        <dbReference type="EMBL" id="SVB12332.1"/>
    </source>
</evidence>
<reference evidence="1" key="1">
    <citation type="submission" date="2018-05" db="EMBL/GenBank/DDBJ databases">
        <authorList>
            <person name="Lanie J.A."/>
            <person name="Ng W.-L."/>
            <person name="Kazmierczak K.M."/>
            <person name="Andrzejewski T.M."/>
            <person name="Davidsen T.M."/>
            <person name="Wayne K.J."/>
            <person name="Tettelin H."/>
            <person name="Glass J.I."/>
            <person name="Rusch D."/>
            <person name="Podicherti R."/>
            <person name="Tsui H.-C.T."/>
            <person name="Winkler M.E."/>
        </authorList>
    </citation>
    <scope>NUCLEOTIDE SEQUENCE</scope>
</reference>
<sequence length="90" mass="9861">MVLLLSCTKETKIQIVDAACGQCQFNMTEKSGCDLAVRINGKSYFVDNTNIDDHGDAHADDGFCSTVRTARVQGEIVEGRFKVGSFELIK</sequence>
<name>A0A382BGD0_9ZZZZ</name>
<gene>
    <name evidence="1" type="ORF">METZ01_LOCUS165186</name>
</gene>
<dbReference type="Pfam" id="PF19897">
    <property type="entry name" value="DUF6370"/>
    <property type="match status" value="1"/>
</dbReference>
<accession>A0A382BGD0</accession>
<dbReference type="InterPro" id="IPR045950">
    <property type="entry name" value="DUF6370"/>
</dbReference>
<dbReference type="AlphaFoldDB" id="A0A382BGD0"/>